<dbReference type="Pfam" id="PF12773">
    <property type="entry name" value="DZR"/>
    <property type="match status" value="1"/>
</dbReference>
<dbReference type="Gene3D" id="1.10.260.40">
    <property type="entry name" value="lambda repressor-like DNA-binding domains"/>
    <property type="match status" value="1"/>
</dbReference>
<dbReference type="SMART" id="SM00530">
    <property type="entry name" value="HTH_XRE"/>
    <property type="match status" value="1"/>
</dbReference>
<gene>
    <name evidence="2" type="ORF">KME28_18655</name>
</gene>
<protein>
    <submittedName>
        <fullName evidence="2">Zinc ribbon domain-containing protein</fullName>
    </submittedName>
</protein>
<comment type="caution">
    <text evidence="2">The sequence shown here is derived from an EMBL/GenBank/DDBJ whole genome shotgun (WGS) entry which is preliminary data.</text>
</comment>
<evidence type="ECO:0000313" key="2">
    <source>
        <dbReference type="EMBL" id="MBW4433679.1"/>
    </source>
</evidence>
<dbReference type="GO" id="GO:0003677">
    <property type="term" value="F:DNA binding"/>
    <property type="evidence" value="ECO:0007669"/>
    <property type="project" value="InterPro"/>
</dbReference>
<name>A0A9E3LUU5_9NOST</name>
<evidence type="ECO:0000313" key="3">
    <source>
        <dbReference type="Proteomes" id="UP000813215"/>
    </source>
</evidence>
<evidence type="ECO:0000259" key="1">
    <source>
        <dbReference type="PROSITE" id="PS50943"/>
    </source>
</evidence>
<dbReference type="PROSITE" id="PS50943">
    <property type="entry name" value="HTH_CROC1"/>
    <property type="match status" value="1"/>
</dbReference>
<dbReference type="Pfam" id="PF01381">
    <property type="entry name" value="HTH_3"/>
    <property type="match status" value="1"/>
</dbReference>
<dbReference type="InterPro" id="IPR001387">
    <property type="entry name" value="Cro/C1-type_HTH"/>
</dbReference>
<dbReference type="AlphaFoldDB" id="A0A9E3LUU5"/>
<reference evidence="2" key="1">
    <citation type="submission" date="2021-05" db="EMBL/GenBank/DDBJ databases">
        <authorList>
            <person name="Pietrasiak N."/>
            <person name="Ward R."/>
            <person name="Stajich J.E."/>
            <person name="Kurbessoian T."/>
        </authorList>
    </citation>
    <scope>NUCLEOTIDE SEQUENCE</scope>
    <source>
        <strain evidence="2">HA4357-MV3</strain>
    </source>
</reference>
<accession>A0A9E3LUU5</accession>
<dbReference type="EMBL" id="JAHHHW010000109">
    <property type="protein sequence ID" value="MBW4433679.1"/>
    <property type="molecule type" value="Genomic_DNA"/>
</dbReference>
<reference evidence="2" key="2">
    <citation type="journal article" date="2022" name="Microbiol. Resour. Announc.">
        <title>Metagenome Sequencing to Explore Phylogenomics of Terrestrial Cyanobacteria.</title>
        <authorList>
            <person name="Ward R.D."/>
            <person name="Stajich J.E."/>
            <person name="Johansen J.R."/>
            <person name="Huntemann M."/>
            <person name="Clum A."/>
            <person name="Foster B."/>
            <person name="Foster B."/>
            <person name="Roux S."/>
            <person name="Palaniappan K."/>
            <person name="Varghese N."/>
            <person name="Mukherjee S."/>
            <person name="Reddy T.B.K."/>
            <person name="Daum C."/>
            <person name="Copeland A."/>
            <person name="Chen I.A."/>
            <person name="Ivanova N.N."/>
            <person name="Kyrpides N.C."/>
            <person name="Shapiro N."/>
            <person name="Eloe-Fadrosh E.A."/>
            <person name="Pietrasiak N."/>
        </authorList>
    </citation>
    <scope>NUCLEOTIDE SEQUENCE</scope>
    <source>
        <strain evidence="2">HA4357-MV3</strain>
    </source>
</reference>
<dbReference type="SUPFAM" id="SSF47413">
    <property type="entry name" value="lambda repressor-like DNA-binding domains"/>
    <property type="match status" value="1"/>
</dbReference>
<dbReference type="InterPro" id="IPR025874">
    <property type="entry name" value="DZR"/>
</dbReference>
<organism evidence="2 3">
    <name type="scientific">Pelatocladus maniniholoensis HA4357-MV3</name>
    <dbReference type="NCBI Taxonomy" id="1117104"/>
    <lineage>
        <taxon>Bacteria</taxon>
        <taxon>Bacillati</taxon>
        <taxon>Cyanobacteriota</taxon>
        <taxon>Cyanophyceae</taxon>
        <taxon>Nostocales</taxon>
        <taxon>Nostocaceae</taxon>
        <taxon>Pelatocladus</taxon>
    </lineage>
</organism>
<sequence>MDTFKTPKLGETLAAYVLRVRKELKLTQLELANAAAINGRSVGKIERGLTTKLNPKTLQGLAIGLGIPIEYLEALIKGEEAKPILGVRFCPKCWNPGSNPDQMWSNLKAKYCYLCGTQLRASCAYCGEPILSFRYKFCAVCGKPYKLKIEKSL</sequence>
<feature type="domain" description="HTH cro/C1-type" evidence="1">
    <location>
        <begin position="17"/>
        <end position="72"/>
    </location>
</feature>
<proteinExistence type="predicted"/>
<dbReference type="Proteomes" id="UP000813215">
    <property type="component" value="Unassembled WGS sequence"/>
</dbReference>
<dbReference type="CDD" id="cd00093">
    <property type="entry name" value="HTH_XRE"/>
    <property type="match status" value="1"/>
</dbReference>
<dbReference type="InterPro" id="IPR010982">
    <property type="entry name" value="Lambda_DNA-bd_dom_sf"/>
</dbReference>